<dbReference type="EMBL" id="JAHGAW010000007">
    <property type="protein sequence ID" value="MBT2187746.1"/>
    <property type="molecule type" value="Genomic_DNA"/>
</dbReference>
<feature type="compositionally biased region" description="Basic and acidic residues" evidence="4">
    <location>
        <begin position="22"/>
        <end position="36"/>
    </location>
</feature>
<dbReference type="InterPro" id="IPR000835">
    <property type="entry name" value="HTH_MarR-typ"/>
</dbReference>
<evidence type="ECO:0000259" key="5">
    <source>
        <dbReference type="PROSITE" id="PS50995"/>
    </source>
</evidence>
<comment type="caution">
    <text evidence="6">The sequence shown here is derived from an EMBL/GenBank/DDBJ whole genome shotgun (WGS) entry which is preliminary data.</text>
</comment>
<feature type="compositionally biased region" description="Basic residues" evidence="4">
    <location>
        <begin position="1"/>
        <end position="13"/>
    </location>
</feature>
<feature type="domain" description="HTH marR-type" evidence="5">
    <location>
        <begin position="69"/>
        <end position="202"/>
    </location>
</feature>
<dbReference type="InterPro" id="IPR036390">
    <property type="entry name" value="WH_DNA-bd_sf"/>
</dbReference>
<dbReference type="InterPro" id="IPR039422">
    <property type="entry name" value="MarR/SlyA-like"/>
</dbReference>
<dbReference type="PANTHER" id="PTHR33164">
    <property type="entry name" value="TRANSCRIPTIONAL REGULATOR, MARR FAMILY"/>
    <property type="match status" value="1"/>
</dbReference>
<dbReference type="PROSITE" id="PS50995">
    <property type="entry name" value="HTH_MARR_2"/>
    <property type="match status" value="1"/>
</dbReference>
<name>A0A9X1DD58_9SPHN</name>
<evidence type="ECO:0000256" key="4">
    <source>
        <dbReference type="SAM" id="MobiDB-lite"/>
    </source>
</evidence>
<dbReference type="InterPro" id="IPR036388">
    <property type="entry name" value="WH-like_DNA-bd_sf"/>
</dbReference>
<evidence type="ECO:0000256" key="3">
    <source>
        <dbReference type="ARBA" id="ARBA00023163"/>
    </source>
</evidence>
<protein>
    <submittedName>
        <fullName evidence="6">MarR family transcriptional regulator</fullName>
    </submittedName>
</protein>
<dbReference type="GO" id="GO:0003677">
    <property type="term" value="F:DNA binding"/>
    <property type="evidence" value="ECO:0007669"/>
    <property type="project" value="UniProtKB-KW"/>
</dbReference>
<dbReference type="GO" id="GO:0006950">
    <property type="term" value="P:response to stress"/>
    <property type="evidence" value="ECO:0007669"/>
    <property type="project" value="TreeGrafter"/>
</dbReference>
<evidence type="ECO:0000313" key="7">
    <source>
        <dbReference type="Proteomes" id="UP001138757"/>
    </source>
</evidence>
<evidence type="ECO:0000256" key="2">
    <source>
        <dbReference type="ARBA" id="ARBA00023125"/>
    </source>
</evidence>
<dbReference type="Pfam" id="PF01047">
    <property type="entry name" value="MarR"/>
    <property type="match status" value="1"/>
</dbReference>
<gene>
    <name evidence="6" type="ORF">KK488_12400</name>
</gene>
<dbReference type="PANTHER" id="PTHR33164:SF64">
    <property type="entry name" value="TRANSCRIPTIONAL REGULATOR SLYA"/>
    <property type="match status" value="1"/>
</dbReference>
<dbReference type="SUPFAM" id="SSF46785">
    <property type="entry name" value="Winged helix' DNA-binding domain"/>
    <property type="match status" value="1"/>
</dbReference>
<reference evidence="6" key="1">
    <citation type="submission" date="2021-05" db="EMBL/GenBank/DDBJ databases">
        <title>Genome of Sphingobium sp. strain.</title>
        <authorList>
            <person name="Fan R."/>
        </authorList>
    </citation>
    <scope>NUCLEOTIDE SEQUENCE</scope>
    <source>
        <strain evidence="6">H33</strain>
    </source>
</reference>
<dbReference type="Gene3D" id="1.10.10.10">
    <property type="entry name" value="Winged helix-like DNA-binding domain superfamily/Winged helix DNA-binding domain"/>
    <property type="match status" value="1"/>
</dbReference>
<keyword evidence="2" id="KW-0238">DNA-binding</keyword>
<keyword evidence="3" id="KW-0804">Transcription</keyword>
<keyword evidence="7" id="KW-1185">Reference proteome</keyword>
<dbReference type="SMART" id="SM00347">
    <property type="entry name" value="HTH_MARR"/>
    <property type="match status" value="1"/>
</dbReference>
<organism evidence="6 7">
    <name type="scientific">Sphingobium nicotianae</name>
    <dbReference type="NCBI Taxonomy" id="2782607"/>
    <lineage>
        <taxon>Bacteria</taxon>
        <taxon>Pseudomonadati</taxon>
        <taxon>Pseudomonadota</taxon>
        <taxon>Alphaproteobacteria</taxon>
        <taxon>Sphingomonadales</taxon>
        <taxon>Sphingomonadaceae</taxon>
        <taxon>Sphingobium</taxon>
    </lineage>
</organism>
<dbReference type="AlphaFoldDB" id="A0A9X1DD58"/>
<sequence>MNQARSRTRHKRGPQAALPCEEGQREVRPVSPRDGRATPYGGYPTDLAERHLSNFYQEEQKPPAKDVTHFRTTRALVVAARRWRKLANDRIKSIGQNMARWETLYLLASSEEELSQSELAWVVGVKGPSMVAMLNGLAQDGLIERHQSNVDRRVTYNRITEKGREAARDVMAITNQLRDDVLGGIDPEKLAITLEVLEGIHARLDELR</sequence>
<feature type="region of interest" description="Disordered" evidence="4">
    <location>
        <begin position="1"/>
        <end position="43"/>
    </location>
</feature>
<evidence type="ECO:0000256" key="1">
    <source>
        <dbReference type="ARBA" id="ARBA00023015"/>
    </source>
</evidence>
<keyword evidence="1" id="KW-0805">Transcription regulation</keyword>
<evidence type="ECO:0000313" key="6">
    <source>
        <dbReference type="EMBL" id="MBT2187746.1"/>
    </source>
</evidence>
<proteinExistence type="predicted"/>
<accession>A0A9X1DD58</accession>
<dbReference type="RefSeq" id="WP_214623975.1">
    <property type="nucleotide sequence ID" value="NZ_JAHGAW010000007.1"/>
</dbReference>
<dbReference type="GO" id="GO:0003700">
    <property type="term" value="F:DNA-binding transcription factor activity"/>
    <property type="evidence" value="ECO:0007669"/>
    <property type="project" value="InterPro"/>
</dbReference>
<dbReference type="Proteomes" id="UP001138757">
    <property type="component" value="Unassembled WGS sequence"/>
</dbReference>